<proteinExistence type="predicted"/>
<name>X1IMV4_9ZZZZ</name>
<dbReference type="Gene3D" id="3.10.28.10">
    <property type="entry name" value="Homing endonucleases"/>
    <property type="match status" value="1"/>
</dbReference>
<dbReference type="EMBL" id="BARU01042338">
    <property type="protein sequence ID" value="GAH83781.1"/>
    <property type="molecule type" value="Genomic_DNA"/>
</dbReference>
<comment type="caution">
    <text evidence="1">The sequence shown here is derived from an EMBL/GenBank/DDBJ whole genome shotgun (WGS) entry which is preliminary data.</text>
</comment>
<feature type="non-terminal residue" evidence="1">
    <location>
        <position position="1"/>
    </location>
</feature>
<protein>
    <recommendedName>
        <fullName evidence="2">Homing endonuclease LAGLIDADG domain-containing protein</fullName>
    </recommendedName>
</protein>
<evidence type="ECO:0008006" key="2">
    <source>
        <dbReference type="Google" id="ProtNLM"/>
    </source>
</evidence>
<evidence type="ECO:0000313" key="1">
    <source>
        <dbReference type="EMBL" id="GAH83781.1"/>
    </source>
</evidence>
<dbReference type="InterPro" id="IPR027434">
    <property type="entry name" value="Homing_endonucl"/>
</dbReference>
<dbReference type="AlphaFoldDB" id="X1IMV4"/>
<reference evidence="1" key="1">
    <citation type="journal article" date="2014" name="Front. Microbiol.">
        <title>High frequency of phylogenetically diverse reductive dehalogenase-homologous genes in deep subseafloor sedimentary metagenomes.</title>
        <authorList>
            <person name="Kawai M."/>
            <person name="Futagami T."/>
            <person name="Toyoda A."/>
            <person name="Takaki Y."/>
            <person name="Nishi S."/>
            <person name="Hori S."/>
            <person name="Arai W."/>
            <person name="Tsubouchi T."/>
            <person name="Morono Y."/>
            <person name="Uchiyama I."/>
            <person name="Ito T."/>
            <person name="Fujiyama A."/>
            <person name="Inagaki F."/>
            <person name="Takami H."/>
        </authorList>
    </citation>
    <scope>NUCLEOTIDE SEQUENCE</scope>
    <source>
        <strain evidence="1">Expedition CK06-06</strain>
    </source>
</reference>
<accession>X1IMV4</accession>
<organism evidence="1">
    <name type="scientific">marine sediment metagenome</name>
    <dbReference type="NCBI Taxonomy" id="412755"/>
    <lineage>
        <taxon>unclassified sequences</taxon>
        <taxon>metagenomes</taxon>
        <taxon>ecological metagenomes</taxon>
    </lineage>
</organism>
<sequence length="209" mass="24472">ISDELLKLHAWIITEGSNSKRKVNWNNNYTITQSEKANSKYCKEIDELFKKLKWKVYKSRRKGIRKHERSWHINVSYSKNIYLEDNYKIIPLWMLQKLSLRQLKILYIELMKGDGSKRDAHYYASGNLARDRFQYLCILLGKATLKGKKYVTSRIGKYTSIATSRFPKRKTKYSGIVWCPTIANGFVVVRRNGKPFISGNSAYPSMITN</sequence>
<gene>
    <name evidence="1" type="ORF">S03H2_65076</name>
</gene>
<feature type="non-terminal residue" evidence="1">
    <location>
        <position position="209"/>
    </location>
</feature>